<gene>
    <name evidence="2" type="ORF">OBE_15315</name>
</gene>
<dbReference type="PANTHER" id="PTHR43143:SF1">
    <property type="entry name" value="SERINE_THREONINE-PROTEIN PHOSPHATASE CPPED1"/>
    <property type="match status" value="1"/>
</dbReference>
<dbReference type="EMBL" id="AJWZ01010529">
    <property type="protein sequence ID" value="EKC48189.1"/>
    <property type="molecule type" value="Genomic_DNA"/>
</dbReference>
<comment type="caution">
    <text evidence="2">The sequence shown here is derived from an EMBL/GenBank/DDBJ whole genome shotgun (WGS) entry which is preliminary data.</text>
</comment>
<evidence type="ECO:0000313" key="2">
    <source>
        <dbReference type="EMBL" id="EKC48189.1"/>
    </source>
</evidence>
<dbReference type="AlphaFoldDB" id="K1RY91"/>
<evidence type="ECO:0000259" key="1">
    <source>
        <dbReference type="Pfam" id="PF16370"/>
    </source>
</evidence>
<dbReference type="Pfam" id="PF16370">
    <property type="entry name" value="MetallophosC"/>
    <property type="match status" value="1"/>
</dbReference>
<feature type="domain" description="Calcineurin-like phosphoesterase C-terminal" evidence="1">
    <location>
        <begin position="108"/>
        <end position="262"/>
    </location>
</feature>
<proteinExistence type="predicted"/>
<name>K1RY91_9ZZZZ</name>
<accession>K1RY91</accession>
<organism evidence="2">
    <name type="scientific">human gut metagenome</name>
    <dbReference type="NCBI Taxonomy" id="408170"/>
    <lineage>
        <taxon>unclassified sequences</taxon>
        <taxon>metagenomes</taxon>
        <taxon>organismal metagenomes</taxon>
    </lineage>
</organism>
<protein>
    <recommendedName>
        <fullName evidence="1">Calcineurin-like phosphoesterase C-terminal domain-containing protein</fullName>
    </recommendedName>
</protein>
<dbReference type="InterPro" id="IPR051918">
    <property type="entry name" value="STPP_CPPED1"/>
</dbReference>
<dbReference type="Gene3D" id="3.60.21.10">
    <property type="match status" value="1"/>
</dbReference>
<dbReference type="PANTHER" id="PTHR43143">
    <property type="entry name" value="METALLOPHOSPHOESTERASE, CALCINEURIN SUPERFAMILY"/>
    <property type="match status" value="1"/>
</dbReference>
<feature type="non-terminal residue" evidence="2">
    <location>
        <position position="1"/>
    </location>
</feature>
<reference evidence="2" key="1">
    <citation type="journal article" date="2013" name="Environ. Microbiol.">
        <title>Microbiota from the distal guts of lean and obese adolescents exhibit partial functional redundancy besides clear differences in community structure.</title>
        <authorList>
            <person name="Ferrer M."/>
            <person name="Ruiz A."/>
            <person name="Lanza F."/>
            <person name="Haange S.B."/>
            <person name="Oberbach A."/>
            <person name="Till H."/>
            <person name="Bargiela R."/>
            <person name="Campoy C."/>
            <person name="Segura M.T."/>
            <person name="Richter M."/>
            <person name="von Bergen M."/>
            <person name="Seifert J."/>
            <person name="Suarez A."/>
        </authorList>
    </citation>
    <scope>NUCLEOTIDE SEQUENCE</scope>
</reference>
<dbReference type="SUPFAM" id="SSF56300">
    <property type="entry name" value="Metallo-dependent phosphatases"/>
    <property type="match status" value="1"/>
</dbReference>
<dbReference type="InterPro" id="IPR032288">
    <property type="entry name" value="Metallophos_C"/>
</dbReference>
<sequence>FFGPTYYAFNAGKDYYIVLDNILYKGNKKYEVGLNDQQLNWVKSYLQYVPKGAHLFVCMHAPAYFYNENYKLGRVAELLDLFEGYKVDILSGHTHVQCNTQIRNNIREYNIASIGGAWWLWDGIYSKDGTPIGYQVFESGKNGIANYFKSLGHDRDYQFRYYPVGTVPGHEDELCVKVWNWDNRWKVEYYEDGKLKGEMKQYKGMDPDYDFFLQRKAVTEGKDMKERGRQANKNAYFFFSTKPSDKAKKIKIVVTDANGKSYEQSLEH</sequence>
<dbReference type="InterPro" id="IPR029052">
    <property type="entry name" value="Metallo-depent_PP-like"/>
</dbReference>